<protein>
    <submittedName>
        <fullName evidence="1">Uncharacterized protein</fullName>
    </submittedName>
</protein>
<organism evidence="1 2">
    <name type="scientific">Chitinophaga niabensis</name>
    <dbReference type="NCBI Taxonomy" id="536979"/>
    <lineage>
        <taxon>Bacteria</taxon>
        <taxon>Pseudomonadati</taxon>
        <taxon>Bacteroidota</taxon>
        <taxon>Chitinophagia</taxon>
        <taxon>Chitinophagales</taxon>
        <taxon>Chitinophagaceae</taxon>
        <taxon>Chitinophaga</taxon>
    </lineage>
</organism>
<proteinExistence type="predicted"/>
<sequence length="29" mass="3066">MTNACQDIGDENGNAGIQISLFKHEGGMD</sequence>
<dbReference type="EMBL" id="FSRA01000001">
    <property type="protein sequence ID" value="SIO00582.1"/>
    <property type="molecule type" value="Genomic_DNA"/>
</dbReference>
<dbReference type="AlphaFoldDB" id="A0A1N6FZE9"/>
<reference evidence="1 2" key="1">
    <citation type="submission" date="2016-11" db="EMBL/GenBank/DDBJ databases">
        <authorList>
            <person name="Jaros S."/>
            <person name="Januszkiewicz K."/>
            <person name="Wedrychowicz H."/>
        </authorList>
    </citation>
    <scope>NUCLEOTIDE SEQUENCE [LARGE SCALE GENOMIC DNA]</scope>
    <source>
        <strain evidence="1 2">DSM 24787</strain>
    </source>
</reference>
<evidence type="ECO:0000313" key="1">
    <source>
        <dbReference type="EMBL" id="SIO00582.1"/>
    </source>
</evidence>
<evidence type="ECO:0000313" key="2">
    <source>
        <dbReference type="Proteomes" id="UP000185003"/>
    </source>
</evidence>
<gene>
    <name evidence="1" type="ORF">SAMN04488055_2494</name>
</gene>
<dbReference type="Proteomes" id="UP000185003">
    <property type="component" value="Unassembled WGS sequence"/>
</dbReference>
<accession>A0A1N6FZE9</accession>
<name>A0A1N6FZE9_9BACT</name>
<keyword evidence="2" id="KW-1185">Reference proteome</keyword>